<sequence>MDSGSIREYMSTDFAIITPDMQVDEASAKLIQKAMLGGPVVNENRELVGWISEQECLQVTIQVVYHNQRVANVRDIMRTDVLTVSLADHPLDLARQMLSPVPHQKPKSYPVLDAQRRVIGVITRRHILKMLVHKLSEMSHPG</sequence>
<dbReference type="SUPFAM" id="SSF54631">
    <property type="entry name" value="CBS-domain pair"/>
    <property type="match status" value="1"/>
</dbReference>
<organism evidence="4 5">
    <name type="scientific">Marinobacterium aestuarii</name>
    <dbReference type="NCBI Taxonomy" id="1821621"/>
    <lineage>
        <taxon>Bacteria</taxon>
        <taxon>Pseudomonadati</taxon>
        <taxon>Pseudomonadota</taxon>
        <taxon>Gammaproteobacteria</taxon>
        <taxon>Oceanospirillales</taxon>
        <taxon>Oceanospirillaceae</taxon>
        <taxon>Marinobacterium</taxon>
    </lineage>
</organism>
<dbReference type="Gene3D" id="3.10.580.10">
    <property type="entry name" value="CBS-domain"/>
    <property type="match status" value="1"/>
</dbReference>
<dbReference type="PANTHER" id="PTHR43080:SF2">
    <property type="entry name" value="CBS DOMAIN-CONTAINING PROTEIN"/>
    <property type="match status" value="1"/>
</dbReference>
<dbReference type="PROSITE" id="PS51371">
    <property type="entry name" value="CBS"/>
    <property type="match status" value="2"/>
</dbReference>
<feature type="domain" description="CBS" evidence="3">
    <location>
        <begin position="77"/>
        <end position="137"/>
    </location>
</feature>
<reference evidence="5" key="1">
    <citation type="submission" date="2016-05" db="EMBL/GenBank/DDBJ databases">
        <authorList>
            <person name="Baek K."/>
            <person name="Yang S.-J."/>
        </authorList>
    </citation>
    <scope>NUCLEOTIDE SEQUENCE [LARGE SCALE GENOMIC DNA]</scope>
    <source>
        <strain evidence="5">ST58-10</strain>
    </source>
</reference>
<reference evidence="4 5" key="2">
    <citation type="journal article" date="2018" name="Int. J. Syst. Evol. Microbiol.">
        <title>Marinobacterium aestuarii sp. nov., a benzene-degrading marine bacterium isolated from estuary sediment.</title>
        <authorList>
            <person name="Bae S.S."/>
            <person name="Jung J."/>
            <person name="Chung D."/>
            <person name="Baek K."/>
        </authorList>
    </citation>
    <scope>NUCLEOTIDE SEQUENCE [LARGE SCALE GENOMIC DNA]</scope>
    <source>
        <strain evidence="4 5">ST58-10</strain>
    </source>
</reference>
<dbReference type="SMART" id="SM00116">
    <property type="entry name" value="CBS"/>
    <property type="match status" value="2"/>
</dbReference>
<dbReference type="InterPro" id="IPR000644">
    <property type="entry name" value="CBS_dom"/>
</dbReference>
<proteinExistence type="predicted"/>
<dbReference type="AlphaFoldDB" id="A0A1A9EXF9"/>
<dbReference type="InterPro" id="IPR046342">
    <property type="entry name" value="CBS_dom_sf"/>
</dbReference>
<accession>A0A1A9EXF9</accession>
<dbReference type="STRING" id="1821621.A8C75_10300"/>
<keyword evidence="1 2" id="KW-0129">CBS domain</keyword>
<dbReference type="Pfam" id="PF00571">
    <property type="entry name" value="CBS"/>
    <property type="match status" value="2"/>
</dbReference>
<keyword evidence="5" id="KW-1185">Reference proteome</keyword>
<dbReference type="KEGG" id="mars:A8C75_10300"/>
<dbReference type="Proteomes" id="UP000078070">
    <property type="component" value="Chromosome"/>
</dbReference>
<name>A0A1A9EXF9_9GAMM</name>
<dbReference type="PANTHER" id="PTHR43080">
    <property type="entry name" value="CBS DOMAIN-CONTAINING PROTEIN CBSX3, MITOCHONDRIAL"/>
    <property type="match status" value="1"/>
</dbReference>
<dbReference type="RefSeq" id="WP_067381647.1">
    <property type="nucleotide sequence ID" value="NZ_CP015839.1"/>
</dbReference>
<gene>
    <name evidence="4" type="ORF">A8C75_10300</name>
</gene>
<dbReference type="EMBL" id="CP015839">
    <property type="protein sequence ID" value="ANG62834.1"/>
    <property type="molecule type" value="Genomic_DNA"/>
</dbReference>
<protein>
    <recommendedName>
        <fullName evidence="3">CBS domain-containing protein</fullName>
    </recommendedName>
</protein>
<evidence type="ECO:0000256" key="2">
    <source>
        <dbReference type="PROSITE-ProRule" id="PRU00703"/>
    </source>
</evidence>
<evidence type="ECO:0000313" key="5">
    <source>
        <dbReference type="Proteomes" id="UP000078070"/>
    </source>
</evidence>
<dbReference type="InterPro" id="IPR051257">
    <property type="entry name" value="Diverse_CBS-Domain"/>
</dbReference>
<evidence type="ECO:0000313" key="4">
    <source>
        <dbReference type="EMBL" id="ANG62834.1"/>
    </source>
</evidence>
<evidence type="ECO:0000256" key="1">
    <source>
        <dbReference type="ARBA" id="ARBA00023122"/>
    </source>
</evidence>
<evidence type="ECO:0000259" key="3">
    <source>
        <dbReference type="PROSITE" id="PS51371"/>
    </source>
</evidence>
<feature type="domain" description="CBS" evidence="3">
    <location>
        <begin position="10"/>
        <end position="69"/>
    </location>
</feature>